<proteinExistence type="inferred from homology"/>
<evidence type="ECO:0000313" key="5">
    <source>
        <dbReference type="Proteomes" id="UP001500213"/>
    </source>
</evidence>
<keyword evidence="4" id="KW-0378">Hydrolase</keyword>
<dbReference type="GO" id="GO:0004519">
    <property type="term" value="F:endonuclease activity"/>
    <property type="evidence" value="ECO:0007669"/>
    <property type="project" value="UniProtKB-KW"/>
</dbReference>
<dbReference type="InterPro" id="IPR002711">
    <property type="entry name" value="HNH"/>
</dbReference>
<sequence length="455" mass="49726">MRSREWSASNVSGPWLTARMNHPTEIGASDGGASAAELARERLLDQAHELQAAQARAEAGLIETVVRTVDNAVAHPEIELVSGDPRPTDADYAARSAVLGLSLELAVSEDQVRTLLDEGRMLANLLPATWAAFRAGEITHQKTRVILKHFRKLPIDEEVQLYFDRVMAEAGRVVNVKQLGRKAARLAERLGERPLDVVHAEAAAARRVWVDIEEGTGMAYFTAYLHADQALLAKARVDALARTLNDANLPDAERRTADQKRADVTADVLIGKGEPNEARPHVNVYVPLSNLAHCPEEVKPASINGVVPISAARARELVGASPTLTRIFTDPVDGAVLGIGRKKYVPSADLRRFVLARDEICATPGCTRGGEDCDLDHRIDFSLGGETSADNLTPRCPKDHTVKHATRWAVETRQTAAGTTEVWSSPGGRRYWDRTLDPPPRSRRPRPPIPDEAPF</sequence>
<feature type="domain" description="HNH nuclease" evidence="3">
    <location>
        <begin position="349"/>
        <end position="401"/>
    </location>
</feature>
<dbReference type="Proteomes" id="UP001500213">
    <property type="component" value="Unassembled WGS sequence"/>
</dbReference>
<dbReference type="Pfam" id="PF01844">
    <property type="entry name" value="HNH"/>
    <property type="match status" value="1"/>
</dbReference>
<protein>
    <submittedName>
        <fullName evidence="4">HNH endonuclease signature motif containing protein</fullName>
    </submittedName>
</protein>
<dbReference type="InterPro" id="IPR003870">
    <property type="entry name" value="DUF222"/>
</dbReference>
<organism evidence="4 5">
    <name type="scientific">Gryllotalpicola kribbensis</name>
    <dbReference type="NCBI Taxonomy" id="993084"/>
    <lineage>
        <taxon>Bacteria</taxon>
        <taxon>Bacillati</taxon>
        <taxon>Actinomycetota</taxon>
        <taxon>Actinomycetes</taxon>
        <taxon>Micrococcales</taxon>
        <taxon>Microbacteriaceae</taxon>
        <taxon>Gryllotalpicola</taxon>
    </lineage>
</organism>
<dbReference type="Gene3D" id="1.10.30.50">
    <property type="match status" value="1"/>
</dbReference>
<evidence type="ECO:0000259" key="3">
    <source>
        <dbReference type="SMART" id="SM00507"/>
    </source>
</evidence>
<comment type="similarity">
    <text evidence="1">Belongs to the Rv1128c/1148c/1588c/1702c/1945/3466 family.</text>
</comment>
<keyword evidence="4" id="KW-0540">Nuclease</keyword>
<keyword evidence="5" id="KW-1185">Reference proteome</keyword>
<comment type="caution">
    <text evidence="4">The sequence shown here is derived from an EMBL/GenBank/DDBJ whole genome shotgun (WGS) entry which is preliminary data.</text>
</comment>
<evidence type="ECO:0000256" key="2">
    <source>
        <dbReference type="SAM" id="MobiDB-lite"/>
    </source>
</evidence>
<accession>A0ABP8ALI3</accession>
<dbReference type="CDD" id="cd00085">
    <property type="entry name" value="HNHc"/>
    <property type="match status" value="1"/>
</dbReference>
<name>A0ABP8ALI3_9MICO</name>
<reference evidence="5" key="1">
    <citation type="journal article" date="2019" name="Int. J. Syst. Evol. Microbiol.">
        <title>The Global Catalogue of Microorganisms (GCM) 10K type strain sequencing project: providing services to taxonomists for standard genome sequencing and annotation.</title>
        <authorList>
            <consortium name="The Broad Institute Genomics Platform"/>
            <consortium name="The Broad Institute Genome Sequencing Center for Infectious Disease"/>
            <person name="Wu L."/>
            <person name="Ma J."/>
        </authorList>
    </citation>
    <scope>NUCLEOTIDE SEQUENCE [LARGE SCALE GENOMIC DNA]</scope>
    <source>
        <strain evidence="5">JCM 17593</strain>
    </source>
</reference>
<dbReference type="EMBL" id="BAABBX010000005">
    <property type="protein sequence ID" value="GAA4185836.1"/>
    <property type="molecule type" value="Genomic_DNA"/>
</dbReference>
<dbReference type="SMART" id="SM00507">
    <property type="entry name" value="HNHc"/>
    <property type="match status" value="1"/>
</dbReference>
<evidence type="ECO:0000256" key="1">
    <source>
        <dbReference type="ARBA" id="ARBA00023450"/>
    </source>
</evidence>
<dbReference type="InterPro" id="IPR003615">
    <property type="entry name" value="HNH_nuc"/>
</dbReference>
<feature type="region of interest" description="Disordered" evidence="2">
    <location>
        <begin position="416"/>
        <end position="455"/>
    </location>
</feature>
<gene>
    <name evidence="4" type="ORF">GCM10022288_08490</name>
</gene>
<dbReference type="Pfam" id="PF02720">
    <property type="entry name" value="DUF222"/>
    <property type="match status" value="1"/>
</dbReference>
<keyword evidence="4" id="KW-0255">Endonuclease</keyword>
<evidence type="ECO:0000313" key="4">
    <source>
        <dbReference type="EMBL" id="GAA4185836.1"/>
    </source>
</evidence>